<proteinExistence type="predicted"/>
<dbReference type="InterPro" id="IPR013320">
    <property type="entry name" value="ConA-like_dom_sf"/>
</dbReference>
<dbReference type="Gene3D" id="2.60.120.200">
    <property type="match status" value="2"/>
</dbReference>
<dbReference type="PROSITE" id="PS00740">
    <property type="entry name" value="MAM_1"/>
    <property type="match status" value="2"/>
</dbReference>
<dbReference type="SUPFAM" id="SSF49899">
    <property type="entry name" value="Concanavalin A-like lectins/glucanases"/>
    <property type="match status" value="2"/>
</dbReference>
<dbReference type="GO" id="GO:0016020">
    <property type="term" value="C:membrane"/>
    <property type="evidence" value="ECO:0007669"/>
    <property type="project" value="InterPro"/>
</dbReference>
<evidence type="ECO:0000313" key="3">
    <source>
        <dbReference type="Proteomes" id="UP000538472"/>
    </source>
</evidence>
<keyword evidence="3" id="KW-1185">Reference proteome</keyword>
<dbReference type="Proteomes" id="UP000538472">
    <property type="component" value="Unassembled WGS sequence"/>
</dbReference>
<feature type="domain" description="MAM" evidence="1">
    <location>
        <begin position="198"/>
        <end position="340"/>
    </location>
</feature>
<dbReference type="PANTHER" id="PTHR23282">
    <property type="entry name" value="APICAL ENDOSOMAL GLYCOPROTEIN PRECURSOR"/>
    <property type="match status" value="1"/>
</dbReference>
<dbReference type="InterPro" id="IPR051560">
    <property type="entry name" value="MAM_domain-containing"/>
</dbReference>
<feature type="non-terminal residue" evidence="2">
    <location>
        <position position="1"/>
    </location>
</feature>
<comment type="caution">
    <text evidence="2">The sequence shown here is derived from an EMBL/GenBank/DDBJ whole genome shotgun (WGS) entry which is preliminary data.</text>
</comment>
<evidence type="ECO:0000313" key="2">
    <source>
        <dbReference type="EMBL" id="NXF40590.1"/>
    </source>
</evidence>
<dbReference type="PANTHER" id="PTHR23282:SF101">
    <property type="entry name" value="MAM DOMAIN-CONTAINING PROTEIN"/>
    <property type="match status" value="1"/>
</dbReference>
<gene>
    <name evidence="2" type="primary">Mamdc2</name>
    <name evidence="2" type="ORF">NYCBRA_R05616</name>
</gene>
<accession>A0A7K8TGJ4</accession>
<sequence length="359" mass="40368">YHFQVIFEVAFNSAKGGYVALDDISFSPVYCSNQTGMRTPFNPSDAGCNFEEDLCNFYQDHKDGPGWSRVKVKRNVYRAGDHTTGFGYYLLANTKFTPQPEYIGRLYGPTLPGNLQFCLRFYYALYGFFKMSGTLAVYIFEENHVVQEKIWSVLDSPKGVVFVSWCKSFWDCGLVALDDVSLSLGSCQAADLLLPNPGECTFEKDECVFTQKKRGRGSWHRRRDPTPTSYTGPKGDHTTGVGYYMYIEASNMVYGQRAYLVSRSLRGTSGKQCLTFFYHMYGAGTGLLSVYLKKEVLPPGGFIKSCILPLQIIFEAIRGVSVRSDTAIDDVLFQAGPCLEVEEIQFTSGYPDSLNEIEY</sequence>
<name>A0A7K8TGJ4_9AVES</name>
<feature type="domain" description="MAM" evidence="1">
    <location>
        <begin position="1"/>
        <end position="33"/>
    </location>
</feature>
<protein>
    <submittedName>
        <fullName evidence="2">MAMC2 protein</fullName>
    </submittedName>
</protein>
<dbReference type="EMBL" id="VWZB01002748">
    <property type="protein sequence ID" value="NXF40590.1"/>
    <property type="molecule type" value="Genomic_DNA"/>
</dbReference>
<feature type="domain" description="MAM" evidence="1">
    <location>
        <begin position="46"/>
        <end position="165"/>
    </location>
</feature>
<dbReference type="InterPro" id="IPR000998">
    <property type="entry name" value="MAM_dom"/>
</dbReference>
<reference evidence="2 3" key="1">
    <citation type="submission" date="2019-09" db="EMBL/GenBank/DDBJ databases">
        <title>Bird 10,000 Genomes (B10K) Project - Family phase.</title>
        <authorList>
            <person name="Zhang G."/>
        </authorList>
    </citation>
    <scope>NUCLEOTIDE SEQUENCE [LARGE SCALE GENOMIC DNA]</scope>
    <source>
        <strain evidence="2">B10K-CU-031-10</strain>
        <tissue evidence="2">Muscle</tissue>
    </source>
</reference>
<feature type="non-terminal residue" evidence="2">
    <location>
        <position position="359"/>
    </location>
</feature>
<dbReference type="PROSITE" id="PS50060">
    <property type="entry name" value="MAM_2"/>
    <property type="match status" value="3"/>
</dbReference>
<dbReference type="SMART" id="SM00137">
    <property type="entry name" value="MAM"/>
    <property type="match status" value="2"/>
</dbReference>
<dbReference type="AlphaFoldDB" id="A0A7K8TGJ4"/>
<dbReference type="Pfam" id="PF00629">
    <property type="entry name" value="MAM"/>
    <property type="match status" value="2"/>
</dbReference>
<organism evidence="2 3">
    <name type="scientific">Nyctibius bracteatus</name>
    <name type="common">Rufous potoo</name>
    <dbReference type="NCBI Taxonomy" id="48426"/>
    <lineage>
        <taxon>Eukaryota</taxon>
        <taxon>Metazoa</taxon>
        <taxon>Chordata</taxon>
        <taxon>Craniata</taxon>
        <taxon>Vertebrata</taxon>
        <taxon>Euteleostomi</taxon>
        <taxon>Archelosauria</taxon>
        <taxon>Archosauria</taxon>
        <taxon>Dinosauria</taxon>
        <taxon>Saurischia</taxon>
        <taxon>Theropoda</taxon>
        <taxon>Coelurosauria</taxon>
        <taxon>Aves</taxon>
        <taxon>Neognathae</taxon>
        <taxon>Neoaves</taxon>
        <taxon>Strisores</taxon>
        <taxon>Caprimulgiformes</taxon>
        <taxon>Nyctibiidae</taxon>
        <taxon>Nyctibius</taxon>
    </lineage>
</organism>
<evidence type="ECO:0000259" key="1">
    <source>
        <dbReference type="PROSITE" id="PS50060"/>
    </source>
</evidence>
<dbReference type="CDD" id="cd06263">
    <property type="entry name" value="MAM"/>
    <property type="match status" value="2"/>
</dbReference>